<dbReference type="Proteomes" id="UP000019140">
    <property type="component" value="Unassembled WGS sequence"/>
</dbReference>
<dbReference type="HOGENOM" id="CLU_063236_2_2_7"/>
<keyword evidence="2" id="KW-0238">DNA-binding</keyword>
<dbReference type="PRINTS" id="PR00035">
    <property type="entry name" value="HTHGNTR"/>
</dbReference>
<dbReference type="Gene3D" id="1.10.10.10">
    <property type="entry name" value="Winged helix-like DNA-binding domain superfamily/Winged helix DNA-binding domain"/>
    <property type="match status" value="1"/>
</dbReference>
<evidence type="ECO:0000256" key="3">
    <source>
        <dbReference type="ARBA" id="ARBA00023163"/>
    </source>
</evidence>
<keyword evidence="1" id="KW-0805">Transcription regulation</keyword>
<gene>
    <name evidence="5" type="ORF">ETSY2_13655</name>
</gene>
<evidence type="ECO:0000259" key="4">
    <source>
        <dbReference type="PROSITE" id="PS50949"/>
    </source>
</evidence>
<dbReference type="PANTHER" id="PTHR44846">
    <property type="entry name" value="MANNOSYL-D-GLYCERATE TRANSPORT/METABOLISM SYSTEM REPRESSOR MNGR-RELATED"/>
    <property type="match status" value="1"/>
</dbReference>
<dbReference type="InterPro" id="IPR011663">
    <property type="entry name" value="UTRA"/>
</dbReference>
<reference evidence="5 6" key="1">
    <citation type="journal article" date="2014" name="Nature">
        <title>An environmental bacterial taxon with a large and distinct metabolic repertoire.</title>
        <authorList>
            <person name="Wilson M.C."/>
            <person name="Mori T."/>
            <person name="Ruckert C."/>
            <person name="Uria A.R."/>
            <person name="Helf M.J."/>
            <person name="Takada K."/>
            <person name="Gernert C."/>
            <person name="Steffens U.A."/>
            <person name="Heycke N."/>
            <person name="Schmitt S."/>
            <person name="Rinke C."/>
            <person name="Helfrich E.J."/>
            <person name="Brachmann A.O."/>
            <person name="Gurgui C."/>
            <person name="Wakimoto T."/>
            <person name="Kracht M."/>
            <person name="Crusemann M."/>
            <person name="Hentschel U."/>
            <person name="Abe I."/>
            <person name="Matsunaga S."/>
            <person name="Kalinowski J."/>
            <person name="Takeyama H."/>
            <person name="Piel J."/>
        </authorList>
    </citation>
    <scope>NUCLEOTIDE SEQUENCE [LARGE SCALE GENOMIC DNA]</scope>
    <source>
        <strain evidence="6">TSY2</strain>
    </source>
</reference>
<organism evidence="5 6">
    <name type="scientific">Candidatus Entotheonella gemina</name>
    <dbReference type="NCBI Taxonomy" id="1429439"/>
    <lineage>
        <taxon>Bacteria</taxon>
        <taxon>Pseudomonadati</taxon>
        <taxon>Nitrospinota/Tectimicrobiota group</taxon>
        <taxon>Candidatus Tectimicrobiota</taxon>
        <taxon>Candidatus Entotheonellia</taxon>
        <taxon>Candidatus Entotheonellales</taxon>
        <taxon>Candidatus Entotheonellaceae</taxon>
        <taxon>Candidatus Entotheonella</taxon>
    </lineage>
</organism>
<dbReference type="PATRIC" id="fig|1429439.4.peg.2332"/>
<evidence type="ECO:0000256" key="1">
    <source>
        <dbReference type="ARBA" id="ARBA00023015"/>
    </source>
</evidence>
<evidence type="ECO:0000313" key="5">
    <source>
        <dbReference type="EMBL" id="ETX07016.1"/>
    </source>
</evidence>
<comment type="caution">
    <text evidence="5">The sequence shown here is derived from an EMBL/GenBank/DDBJ whole genome shotgun (WGS) entry which is preliminary data.</text>
</comment>
<proteinExistence type="predicted"/>
<name>W4MAS6_9BACT</name>
<dbReference type="InterPro" id="IPR050679">
    <property type="entry name" value="Bact_HTH_transcr_reg"/>
</dbReference>
<dbReference type="SMART" id="SM00345">
    <property type="entry name" value="HTH_GNTR"/>
    <property type="match status" value="1"/>
</dbReference>
<dbReference type="InterPro" id="IPR036390">
    <property type="entry name" value="WH_DNA-bd_sf"/>
</dbReference>
<dbReference type="CDD" id="cd07377">
    <property type="entry name" value="WHTH_GntR"/>
    <property type="match status" value="1"/>
</dbReference>
<protein>
    <recommendedName>
        <fullName evidence="4">HTH gntR-type domain-containing protein</fullName>
    </recommendedName>
</protein>
<dbReference type="GO" id="GO:0003677">
    <property type="term" value="F:DNA binding"/>
    <property type="evidence" value="ECO:0007669"/>
    <property type="project" value="UniProtKB-KW"/>
</dbReference>
<dbReference type="SUPFAM" id="SSF64288">
    <property type="entry name" value="Chorismate lyase-like"/>
    <property type="match status" value="1"/>
</dbReference>
<dbReference type="InterPro" id="IPR036388">
    <property type="entry name" value="WH-like_DNA-bd_sf"/>
</dbReference>
<dbReference type="AlphaFoldDB" id="W4MAS6"/>
<sequence length="246" mass="27392">MDLEDAMEINRNSVIPLWYQIATILEQEILSRSIDAREPFATAVALSERFGVNRHTVRQALNSLAGKGLIRIEKGSGTYVEPRAINYAIGLRTRFTANLLQNNVEPSRDILSTSLEPAPDHVHIALQLPEGALSLILETLGKADGQPVSLATVYLPAQRFPGFAEVYRRERSMTQALSVYGIADYTRKSTQVTACRPTPRDAQLLEQPKTQPILRVESLDVDAEHVPIVLNDTRFAGERVQLFFPS</sequence>
<keyword evidence="6" id="KW-1185">Reference proteome</keyword>
<dbReference type="Pfam" id="PF00392">
    <property type="entry name" value="GntR"/>
    <property type="match status" value="1"/>
</dbReference>
<dbReference type="Gene3D" id="3.40.1410.10">
    <property type="entry name" value="Chorismate lyase-like"/>
    <property type="match status" value="1"/>
</dbReference>
<feature type="domain" description="HTH gntR-type" evidence="4">
    <location>
        <begin position="15"/>
        <end position="83"/>
    </location>
</feature>
<dbReference type="PROSITE" id="PS50949">
    <property type="entry name" value="HTH_GNTR"/>
    <property type="match status" value="1"/>
</dbReference>
<keyword evidence="3" id="KW-0804">Transcription</keyword>
<dbReference type="SUPFAM" id="SSF46785">
    <property type="entry name" value="Winged helix' DNA-binding domain"/>
    <property type="match status" value="1"/>
</dbReference>
<accession>W4MAS6</accession>
<dbReference type="SMART" id="SM00866">
    <property type="entry name" value="UTRA"/>
    <property type="match status" value="1"/>
</dbReference>
<dbReference type="InterPro" id="IPR000524">
    <property type="entry name" value="Tscrpt_reg_HTH_GntR"/>
</dbReference>
<dbReference type="InterPro" id="IPR012702">
    <property type="entry name" value="CP_lyase_PhnF"/>
</dbReference>
<dbReference type="NCBIfam" id="TIGR02325">
    <property type="entry name" value="C_P_lyase_phnF"/>
    <property type="match status" value="1"/>
</dbReference>
<evidence type="ECO:0000313" key="6">
    <source>
        <dbReference type="Proteomes" id="UP000019140"/>
    </source>
</evidence>
<dbReference type="PANTHER" id="PTHR44846:SF1">
    <property type="entry name" value="MANNOSYL-D-GLYCERATE TRANSPORT_METABOLISM SYSTEM REPRESSOR MNGR-RELATED"/>
    <property type="match status" value="1"/>
</dbReference>
<dbReference type="Pfam" id="PF07702">
    <property type="entry name" value="UTRA"/>
    <property type="match status" value="1"/>
</dbReference>
<dbReference type="EMBL" id="AZHX01000548">
    <property type="protein sequence ID" value="ETX07016.1"/>
    <property type="molecule type" value="Genomic_DNA"/>
</dbReference>
<evidence type="ECO:0000256" key="2">
    <source>
        <dbReference type="ARBA" id="ARBA00023125"/>
    </source>
</evidence>
<dbReference type="GO" id="GO:0045892">
    <property type="term" value="P:negative regulation of DNA-templated transcription"/>
    <property type="evidence" value="ECO:0007669"/>
    <property type="project" value="TreeGrafter"/>
</dbReference>
<dbReference type="InterPro" id="IPR028978">
    <property type="entry name" value="Chorismate_lyase_/UTRA_dom_sf"/>
</dbReference>
<dbReference type="GO" id="GO:0003700">
    <property type="term" value="F:DNA-binding transcription factor activity"/>
    <property type="evidence" value="ECO:0007669"/>
    <property type="project" value="InterPro"/>
</dbReference>